<evidence type="ECO:0000256" key="6">
    <source>
        <dbReference type="ARBA" id="ARBA00022553"/>
    </source>
</evidence>
<dbReference type="SUPFAM" id="SSF56112">
    <property type="entry name" value="Protein kinase-like (PK-like)"/>
    <property type="match status" value="1"/>
</dbReference>
<dbReference type="EMBL" id="BSEH01000120">
    <property type="protein sequence ID" value="GLJ57444.1"/>
    <property type="molecule type" value="Genomic_DNA"/>
</dbReference>
<evidence type="ECO:0000256" key="12">
    <source>
        <dbReference type="ARBA" id="ARBA00022741"/>
    </source>
</evidence>
<dbReference type="EMBL" id="BSEH01000120">
    <property type="protein sequence ID" value="GLJ57447.1"/>
    <property type="molecule type" value="Genomic_DNA"/>
</dbReference>
<dbReference type="PROSITE" id="PS00108">
    <property type="entry name" value="PROTEIN_KINASE_ST"/>
    <property type="match status" value="1"/>
</dbReference>
<dbReference type="SMART" id="SM00369">
    <property type="entry name" value="LRR_TYP"/>
    <property type="match status" value="8"/>
</dbReference>
<keyword evidence="9 22" id="KW-0812">Transmembrane</keyword>
<dbReference type="FunFam" id="1.10.510.10:FF:000358">
    <property type="entry name" value="Putative leucine-rich repeat receptor-like serine/threonine-protein kinase"/>
    <property type="match status" value="1"/>
</dbReference>
<feature type="transmembrane region" description="Helical" evidence="22">
    <location>
        <begin position="623"/>
        <end position="645"/>
    </location>
</feature>
<evidence type="ECO:0000256" key="16">
    <source>
        <dbReference type="ARBA" id="ARBA00023136"/>
    </source>
</evidence>
<keyword evidence="17" id="KW-0675">Receptor</keyword>
<keyword evidence="16 22" id="KW-0472">Membrane</keyword>
<evidence type="ECO:0000256" key="17">
    <source>
        <dbReference type="ARBA" id="ARBA00023170"/>
    </source>
</evidence>
<dbReference type="PANTHER" id="PTHR45974">
    <property type="entry name" value="RECEPTOR-LIKE PROTEIN 55"/>
    <property type="match status" value="1"/>
</dbReference>
<dbReference type="SUPFAM" id="SSF52058">
    <property type="entry name" value="L domain-like"/>
    <property type="match status" value="2"/>
</dbReference>
<dbReference type="Gene3D" id="3.80.10.10">
    <property type="entry name" value="Ribonuclease Inhibitor"/>
    <property type="match status" value="2"/>
</dbReference>
<evidence type="ECO:0000256" key="13">
    <source>
        <dbReference type="ARBA" id="ARBA00022777"/>
    </source>
</evidence>
<evidence type="ECO:0000256" key="20">
    <source>
        <dbReference type="ARBA" id="ARBA00048679"/>
    </source>
</evidence>
<dbReference type="Pfam" id="PF08263">
    <property type="entry name" value="LRRNT_2"/>
    <property type="match status" value="1"/>
</dbReference>
<evidence type="ECO:0000256" key="9">
    <source>
        <dbReference type="ARBA" id="ARBA00022692"/>
    </source>
</evidence>
<evidence type="ECO:0000256" key="21">
    <source>
        <dbReference type="PROSITE-ProRule" id="PRU10141"/>
    </source>
</evidence>
<dbReference type="Pfam" id="PF00560">
    <property type="entry name" value="LRR_1"/>
    <property type="match status" value="8"/>
</dbReference>
<keyword evidence="26" id="KW-1185">Reference proteome</keyword>
<comment type="subcellular location">
    <subcellularLocation>
        <location evidence="1">Cell membrane</location>
        <topology evidence="1">Single-pass type I membrane protein</topology>
    </subcellularLocation>
</comment>
<dbReference type="InterPro" id="IPR011009">
    <property type="entry name" value="Kinase-like_dom_sf"/>
</dbReference>
<keyword evidence="13" id="KW-0418">Kinase</keyword>
<comment type="caution">
    <text evidence="25">The sequence shown here is derived from an EMBL/GenBank/DDBJ whole genome shotgun (WGS) entry which is preliminary data.</text>
</comment>
<evidence type="ECO:0000256" key="14">
    <source>
        <dbReference type="ARBA" id="ARBA00022840"/>
    </source>
</evidence>
<dbReference type="Pfam" id="PF00069">
    <property type="entry name" value="Pkinase"/>
    <property type="match status" value="1"/>
</dbReference>
<dbReference type="AlphaFoldDB" id="A0AAD3NTJ7"/>
<keyword evidence="12 21" id="KW-0547">Nucleotide-binding</keyword>
<reference evidence="25" key="1">
    <citation type="submission" date="2022-12" db="EMBL/GenBank/DDBJ databases">
        <title>Chromosome-Level Genome Assembly of Japanese Cedar (Cryptomeriajaponica D. Don).</title>
        <authorList>
            <person name="Fujino T."/>
            <person name="Yamaguchi K."/>
            <person name="Yokoyama T."/>
            <person name="Hamanaka T."/>
            <person name="Harazono Y."/>
            <person name="Kamada H."/>
            <person name="Kobayashi W."/>
            <person name="Ujino-Ihara T."/>
            <person name="Uchiyama K."/>
            <person name="Matsumoto A."/>
            <person name="Izuno A."/>
            <person name="Tsumura Y."/>
            <person name="Toyoda A."/>
            <person name="Shigenobu S."/>
            <person name="Moriguchi Y."/>
            <person name="Ueno S."/>
            <person name="Kasahara M."/>
        </authorList>
    </citation>
    <scope>NUCLEOTIDE SEQUENCE</scope>
</reference>
<keyword evidence="15 22" id="KW-1133">Transmembrane helix</keyword>
<evidence type="ECO:0000256" key="5">
    <source>
        <dbReference type="ARBA" id="ARBA00022527"/>
    </source>
</evidence>
<keyword evidence="6" id="KW-0597">Phosphoprotein</keyword>
<evidence type="ECO:0000256" key="19">
    <source>
        <dbReference type="ARBA" id="ARBA00047899"/>
    </source>
</evidence>
<evidence type="ECO:0000259" key="23">
    <source>
        <dbReference type="PROSITE" id="PS50011"/>
    </source>
</evidence>
<evidence type="ECO:0000256" key="4">
    <source>
        <dbReference type="ARBA" id="ARBA00022475"/>
    </source>
</evidence>
<dbReference type="PROSITE" id="PS00107">
    <property type="entry name" value="PROTEIN_KINASE_ATP"/>
    <property type="match status" value="1"/>
</dbReference>
<dbReference type="Gene3D" id="1.10.510.10">
    <property type="entry name" value="Transferase(Phosphotransferase) domain 1"/>
    <property type="match status" value="1"/>
</dbReference>
<gene>
    <name evidence="24" type="ORF">SUGI_1330050</name>
    <name evidence="25" type="ORF">SUGI_1330090</name>
</gene>
<keyword evidence="7" id="KW-0433">Leucine-rich repeat</keyword>
<dbReference type="PANTHER" id="PTHR45974:SF272">
    <property type="entry name" value="LEUCINE RICH REPEAT FAMILY PROTEIN, EXPRESSED"/>
    <property type="match status" value="1"/>
</dbReference>
<keyword evidence="10" id="KW-0732">Signal</keyword>
<evidence type="ECO:0000256" key="3">
    <source>
        <dbReference type="ARBA" id="ARBA00012513"/>
    </source>
</evidence>
<keyword evidence="11" id="KW-0677">Repeat</keyword>
<dbReference type="Proteomes" id="UP001234787">
    <property type="component" value="Unassembled WGS sequence"/>
</dbReference>
<comment type="catalytic activity">
    <reaction evidence="19">
        <text>L-threonyl-[protein] + ATP = O-phospho-L-threonyl-[protein] + ADP + H(+)</text>
        <dbReference type="Rhea" id="RHEA:46608"/>
        <dbReference type="Rhea" id="RHEA-COMP:11060"/>
        <dbReference type="Rhea" id="RHEA-COMP:11605"/>
        <dbReference type="ChEBI" id="CHEBI:15378"/>
        <dbReference type="ChEBI" id="CHEBI:30013"/>
        <dbReference type="ChEBI" id="CHEBI:30616"/>
        <dbReference type="ChEBI" id="CHEBI:61977"/>
        <dbReference type="ChEBI" id="CHEBI:456216"/>
        <dbReference type="EC" id="2.7.11.1"/>
    </reaction>
</comment>
<dbReference type="InterPro" id="IPR032675">
    <property type="entry name" value="LRR_dom_sf"/>
</dbReference>
<proteinExistence type="inferred from homology"/>
<accession>A0AAD3NTJ7</accession>
<dbReference type="GO" id="GO:0005886">
    <property type="term" value="C:plasma membrane"/>
    <property type="evidence" value="ECO:0007669"/>
    <property type="project" value="UniProtKB-SubCell"/>
</dbReference>
<comment type="catalytic activity">
    <reaction evidence="20">
        <text>L-seryl-[protein] + ATP = O-phospho-L-seryl-[protein] + ADP + H(+)</text>
        <dbReference type="Rhea" id="RHEA:17989"/>
        <dbReference type="Rhea" id="RHEA-COMP:9863"/>
        <dbReference type="Rhea" id="RHEA-COMP:11604"/>
        <dbReference type="ChEBI" id="CHEBI:15378"/>
        <dbReference type="ChEBI" id="CHEBI:29999"/>
        <dbReference type="ChEBI" id="CHEBI:30616"/>
        <dbReference type="ChEBI" id="CHEBI:83421"/>
        <dbReference type="ChEBI" id="CHEBI:456216"/>
        <dbReference type="EC" id="2.7.11.1"/>
    </reaction>
</comment>
<dbReference type="FunFam" id="3.80.10.10:FF:000383">
    <property type="entry name" value="Leucine-rich repeat receptor protein kinase EMS1"/>
    <property type="match status" value="1"/>
</dbReference>
<evidence type="ECO:0000313" key="25">
    <source>
        <dbReference type="EMBL" id="GLJ57447.1"/>
    </source>
</evidence>
<dbReference type="PROSITE" id="PS50011">
    <property type="entry name" value="PROTEIN_KINASE_DOM"/>
    <property type="match status" value="1"/>
</dbReference>
<evidence type="ECO:0000256" key="1">
    <source>
        <dbReference type="ARBA" id="ARBA00004251"/>
    </source>
</evidence>
<dbReference type="EC" id="2.7.11.1" evidence="3"/>
<feature type="transmembrane region" description="Helical" evidence="22">
    <location>
        <begin position="12"/>
        <end position="33"/>
    </location>
</feature>
<evidence type="ECO:0000256" key="15">
    <source>
        <dbReference type="ARBA" id="ARBA00022989"/>
    </source>
</evidence>
<keyword evidence="4" id="KW-1003">Cell membrane</keyword>
<comment type="similarity">
    <text evidence="2">Belongs to the protein kinase superfamily. Ser/Thr protein kinase family.</text>
</comment>
<keyword evidence="14 21" id="KW-0067">ATP-binding</keyword>
<dbReference type="InterPro" id="IPR017441">
    <property type="entry name" value="Protein_kinase_ATP_BS"/>
</dbReference>
<dbReference type="InterPro" id="IPR000719">
    <property type="entry name" value="Prot_kinase_dom"/>
</dbReference>
<name>A0AAD3NTJ7_CRYJA</name>
<keyword evidence="8" id="KW-0808">Transferase</keyword>
<dbReference type="SMART" id="SM00365">
    <property type="entry name" value="LRR_SD22"/>
    <property type="match status" value="3"/>
</dbReference>
<evidence type="ECO:0000256" key="10">
    <source>
        <dbReference type="ARBA" id="ARBA00022729"/>
    </source>
</evidence>
<dbReference type="InterPro" id="IPR003591">
    <property type="entry name" value="Leu-rich_rpt_typical-subtyp"/>
</dbReference>
<dbReference type="InterPro" id="IPR013210">
    <property type="entry name" value="LRR_N_plant-typ"/>
</dbReference>
<dbReference type="InterPro" id="IPR008271">
    <property type="entry name" value="Ser/Thr_kinase_AS"/>
</dbReference>
<evidence type="ECO:0000313" key="24">
    <source>
        <dbReference type="EMBL" id="GLJ57444.1"/>
    </source>
</evidence>
<dbReference type="FunFam" id="3.80.10.10:FF:000288">
    <property type="entry name" value="LRR receptor-like serine/threonine-protein kinase EFR"/>
    <property type="match status" value="1"/>
</dbReference>
<evidence type="ECO:0000256" key="2">
    <source>
        <dbReference type="ARBA" id="ARBA00008684"/>
    </source>
</evidence>
<evidence type="ECO:0000313" key="26">
    <source>
        <dbReference type="Proteomes" id="UP001234787"/>
    </source>
</evidence>
<dbReference type="Pfam" id="PF13855">
    <property type="entry name" value="LRR_8"/>
    <property type="match status" value="1"/>
</dbReference>
<evidence type="ECO:0000256" key="11">
    <source>
        <dbReference type="ARBA" id="ARBA00022737"/>
    </source>
</evidence>
<dbReference type="GO" id="GO:0004674">
    <property type="term" value="F:protein serine/threonine kinase activity"/>
    <property type="evidence" value="ECO:0007669"/>
    <property type="project" value="UniProtKB-KW"/>
</dbReference>
<evidence type="ECO:0000256" key="8">
    <source>
        <dbReference type="ARBA" id="ARBA00022679"/>
    </source>
</evidence>
<feature type="binding site" evidence="21">
    <location>
        <position position="713"/>
    </location>
    <ligand>
        <name>ATP</name>
        <dbReference type="ChEBI" id="CHEBI:30616"/>
    </ligand>
</feature>
<evidence type="ECO:0000256" key="22">
    <source>
        <dbReference type="SAM" id="Phobius"/>
    </source>
</evidence>
<dbReference type="SMART" id="SM00220">
    <property type="entry name" value="S_TKc"/>
    <property type="match status" value="1"/>
</dbReference>
<dbReference type="InterPro" id="IPR001611">
    <property type="entry name" value="Leu-rich_rpt"/>
</dbReference>
<evidence type="ECO:0000256" key="18">
    <source>
        <dbReference type="ARBA" id="ARBA00023180"/>
    </source>
</evidence>
<organism evidence="25 26">
    <name type="scientific">Cryptomeria japonica</name>
    <name type="common">Japanese cedar</name>
    <name type="synonym">Cupressus japonica</name>
    <dbReference type="NCBI Taxonomy" id="3369"/>
    <lineage>
        <taxon>Eukaryota</taxon>
        <taxon>Viridiplantae</taxon>
        <taxon>Streptophyta</taxon>
        <taxon>Embryophyta</taxon>
        <taxon>Tracheophyta</taxon>
        <taxon>Spermatophyta</taxon>
        <taxon>Pinopsida</taxon>
        <taxon>Pinidae</taxon>
        <taxon>Conifers II</taxon>
        <taxon>Cupressales</taxon>
        <taxon>Cupressaceae</taxon>
        <taxon>Cryptomeria</taxon>
    </lineage>
</organism>
<dbReference type="FunFam" id="3.80.10.10:FF:000275">
    <property type="entry name" value="Leucine-rich repeat receptor-like protein kinase"/>
    <property type="match status" value="1"/>
</dbReference>
<dbReference type="Gene3D" id="3.30.200.20">
    <property type="entry name" value="Phosphorylase Kinase, domain 1"/>
    <property type="match status" value="1"/>
</dbReference>
<keyword evidence="5" id="KW-0723">Serine/threonine-protein kinase</keyword>
<dbReference type="GO" id="GO:0005524">
    <property type="term" value="F:ATP binding"/>
    <property type="evidence" value="ECO:0007669"/>
    <property type="project" value="UniProtKB-UniRule"/>
</dbReference>
<sequence length="983" mass="107151">MGSYWIGAVVNSVMAWFTVYLALISVAALSITLNAAVIPPDAESLLALKQTLSSYSLDDWRDGELSNFCNWTGVTCDSSNQSVIALNLQNKAIFGSLPLNFPTFTHLTTFNLSSNSITGPIPFSAFASCSALAFLSLDHNNLTGTLPLSLSNCTELKILDLSVNELTGPVPSSLSKLSNLQQLNLRENNFTSPIPQSLSNCTNLVLLDLCFNYAINGTIPTGLGLLTRLQILCLSGNRLTGLLSATVISNLTQLRILKVGHNGMSGAIPSWLGQMPFLEQMWMGGSRYEGSIPPSIGNISSLTLLAAYGNSLTGNIPKSLGQLSRLTALSIPRNFLTGSLPPELGNLTDLQLARVSVNSLSGSIPIDFGRLKSLQQFEAWNNTFSGRIPAELSNCSALGLLRLQGNQLSGAIPPQLGRLSLLAELRLEQNHLSGTIPESLSNCTNLQELSLGYNLLKGTIPPSIASLRNIVRSFSMPHNRLKGKIPAEIGGMISVTVIDLAGNYLGGEIPESLGNCVQLLQLNLSSNQFSGQIPQTLGTLITLTNLDLSVNNLSGPIPSYLGDMETLLYLNLSYNNLSGPIPTRGVFRNQSASSFIGNSDLCISDCPKSSADSSSGLSSRSKFLIIVGSFAFGALVLTAMVYLYIHRRKESKDEYRGQRDLFVEREIVKLNHNELFHATSEFSNTNIIGSGRMATVYSGRLNISGREQAVAVKRFKDEIAGRVAVSESLIAEIRVLAVAKHRNLVRLLGYCWASRTMALVMEMMPNRSLAERIQEKTLTWSMCLRIARGVAEGLKYLHHECQQPILHCDLKPSNILLDMDFEPGIADFGISRILRYDDFSHGYSTSNLQGSFGYMPPEYALSGRMTARGDVYSYGVVILEMLSGHNPTSEMFREENTLPEWALRTSVDGTPFEVIATHFHTLENVVEESQQQMISMVQLGLACTSPRPENRPTMKEVVRALDRISNNYTTKLPSVVDLIQLAS</sequence>
<protein>
    <recommendedName>
        <fullName evidence="3">non-specific serine/threonine protein kinase</fullName>
        <ecNumber evidence="3">2.7.11.1</ecNumber>
    </recommendedName>
</protein>
<keyword evidence="18" id="KW-0325">Glycoprotein</keyword>
<evidence type="ECO:0000256" key="7">
    <source>
        <dbReference type="ARBA" id="ARBA00022614"/>
    </source>
</evidence>
<feature type="domain" description="Protein kinase" evidence="23">
    <location>
        <begin position="682"/>
        <end position="969"/>
    </location>
</feature>